<dbReference type="CDD" id="cd02440">
    <property type="entry name" value="AdoMet_MTases"/>
    <property type="match status" value="1"/>
</dbReference>
<evidence type="ECO:0000313" key="3">
    <source>
        <dbReference type="Proteomes" id="UP000198282"/>
    </source>
</evidence>
<keyword evidence="2" id="KW-0808">Transferase</keyword>
<sequence length="266" mass="29201">MTVTRELLAYYEQDREHDRLREGRGRLEFWRTQDVLRRILPPAPARVLDVGGGTGVHAEWLSADGYEVELLDPIPSHVERAAELAGVTARLGDARELPVPDGSADAVLLLGPLYHLAERADRVRALAEARRAVRPGGLVDAATISRYSAIHDGIYQGFYLQDGFRAAAHAAAADGVMLSPRSGFTAYLHDPDEVLDEFTDAGLPEVERYGLEGAFWLYGDVNDWLDDSERRTLILDAQRAVESVPSLLGVSGHMLTAARRDHPGSP</sequence>
<evidence type="ECO:0000313" key="2">
    <source>
        <dbReference type="EMBL" id="SNT63690.1"/>
    </source>
</evidence>
<dbReference type="RefSeq" id="WP_143653658.1">
    <property type="nucleotide sequence ID" value="NZ_FZOD01000103.1"/>
</dbReference>
<dbReference type="GO" id="GO:0032259">
    <property type="term" value="P:methylation"/>
    <property type="evidence" value="ECO:0007669"/>
    <property type="project" value="UniProtKB-KW"/>
</dbReference>
<dbReference type="Proteomes" id="UP000198282">
    <property type="component" value="Unassembled WGS sequence"/>
</dbReference>
<gene>
    <name evidence="2" type="ORF">SAMN05216276_110330</name>
</gene>
<dbReference type="SUPFAM" id="SSF53335">
    <property type="entry name" value="S-adenosyl-L-methionine-dependent methyltransferases"/>
    <property type="match status" value="1"/>
</dbReference>
<keyword evidence="2" id="KW-0489">Methyltransferase</keyword>
<feature type="domain" description="Methyltransferase" evidence="1">
    <location>
        <begin position="47"/>
        <end position="137"/>
    </location>
</feature>
<organism evidence="2 3">
    <name type="scientific">Streptosporangium subroseum</name>
    <dbReference type="NCBI Taxonomy" id="106412"/>
    <lineage>
        <taxon>Bacteria</taxon>
        <taxon>Bacillati</taxon>
        <taxon>Actinomycetota</taxon>
        <taxon>Actinomycetes</taxon>
        <taxon>Streptosporangiales</taxon>
        <taxon>Streptosporangiaceae</taxon>
        <taxon>Streptosporangium</taxon>
    </lineage>
</organism>
<keyword evidence="2" id="KW-0830">Ubiquinone</keyword>
<dbReference type="Gene3D" id="3.40.50.150">
    <property type="entry name" value="Vaccinia Virus protein VP39"/>
    <property type="match status" value="1"/>
</dbReference>
<dbReference type="InterPro" id="IPR041698">
    <property type="entry name" value="Methyltransf_25"/>
</dbReference>
<dbReference type="AlphaFoldDB" id="A0A239P9F9"/>
<dbReference type="GO" id="GO:0008168">
    <property type="term" value="F:methyltransferase activity"/>
    <property type="evidence" value="ECO:0007669"/>
    <property type="project" value="UniProtKB-KW"/>
</dbReference>
<dbReference type="EMBL" id="FZOD01000103">
    <property type="protein sequence ID" value="SNT63690.1"/>
    <property type="molecule type" value="Genomic_DNA"/>
</dbReference>
<proteinExistence type="predicted"/>
<protein>
    <submittedName>
        <fullName evidence="2">Ubiquinone/menaquinone biosynthesis C-methylase UbiE</fullName>
    </submittedName>
</protein>
<accession>A0A239P9F9</accession>
<dbReference type="OrthoDB" id="9810615at2"/>
<keyword evidence="3" id="KW-1185">Reference proteome</keyword>
<dbReference type="Pfam" id="PF13649">
    <property type="entry name" value="Methyltransf_25"/>
    <property type="match status" value="1"/>
</dbReference>
<name>A0A239P9F9_9ACTN</name>
<reference evidence="2 3" key="1">
    <citation type="submission" date="2017-06" db="EMBL/GenBank/DDBJ databases">
        <authorList>
            <person name="Kim H.J."/>
            <person name="Triplett B.A."/>
        </authorList>
    </citation>
    <scope>NUCLEOTIDE SEQUENCE [LARGE SCALE GENOMIC DNA]</scope>
    <source>
        <strain evidence="2 3">CGMCC 4.2132</strain>
    </source>
</reference>
<evidence type="ECO:0000259" key="1">
    <source>
        <dbReference type="Pfam" id="PF13649"/>
    </source>
</evidence>
<dbReference type="InterPro" id="IPR029063">
    <property type="entry name" value="SAM-dependent_MTases_sf"/>
</dbReference>